<gene>
    <name evidence="1" type="ORF">GCM10023184_35960</name>
</gene>
<organism evidence="1 2">
    <name type="scientific">Flaviaesturariibacter amylovorans</name>
    <dbReference type="NCBI Taxonomy" id="1084520"/>
    <lineage>
        <taxon>Bacteria</taxon>
        <taxon>Pseudomonadati</taxon>
        <taxon>Bacteroidota</taxon>
        <taxon>Chitinophagia</taxon>
        <taxon>Chitinophagales</taxon>
        <taxon>Chitinophagaceae</taxon>
        <taxon>Flaviaestuariibacter</taxon>
    </lineage>
</organism>
<name>A0ABP8HGZ3_9BACT</name>
<evidence type="ECO:0000313" key="2">
    <source>
        <dbReference type="Proteomes" id="UP001501725"/>
    </source>
</evidence>
<dbReference type="EMBL" id="BAABGY010000011">
    <property type="protein sequence ID" value="GAA4339086.1"/>
    <property type="molecule type" value="Genomic_DNA"/>
</dbReference>
<comment type="caution">
    <text evidence="1">The sequence shown here is derived from an EMBL/GenBank/DDBJ whole genome shotgun (WGS) entry which is preliminary data.</text>
</comment>
<evidence type="ECO:0000313" key="1">
    <source>
        <dbReference type="EMBL" id="GAA4339086.1"/>
    </source>
</evidence>
<sequence length="60" mass="6534">MIALGLVAGTAAALLAHLWRRKKTHRMLQSISNEGYETAADILYPEGRRGGDLLYGPVLP</sequence>
<keyword evidence="2" id="KW-1185">Reference proteome</keyword>
<accession>A0ABP8HGZ3</accession>
<reference evidence="2" key="1">
    <citation type="journal article" date="2019" name="Int. J. Syst. Evol. Microbiol.">
        <title>The Global Catalogue of Microorganisms (GCM) 10K type strain sequencing project: providing services to taxonomists for standard genome sequencing and annotation.</title>
        <authorList>
            <consortium name="The Broad Institute Genomics Platform"/>
            <consortium name="The Broad Institute Genome Sequencing Center for Infectious Disease"/>
            <person name="Wu L."/>
            <person name="Ma J."/>
        </authorList>
    </citation>
    <scope>NUCLEOTIDE SEQUENCE [LARGE SCALE GENOMIC DNA]</scope>
    <source>
        <strain evidence="2">JCM 17919</strain>
    </source>
</reference>
<proteinExistence type="predicted"/>
<dbReference type="Proteomes" id="UP001501725">
    <property type="component" value="Unassembled WGS sequence"/>
</dbReference>
<protein>
    <submittedName>
        <fullName evidence="1">Uncharacterized protein</fullName>
    </submittedName>
</protein>